<proteinExistence type="predicted"/>
<feature type="transmembrane region" description="Helical" evidence="5">
    <location>
        <begin position="465"/>
        <end position="491"/>
    </location>
</feature>
<feature type="transmembrane region" description="Helical" evidence="5">
    <location>
        <begin position="66"/>
        <end position="88"/>
    </location>
</feature>
<evidence type="ECO:0000256" key="4">
    <source>
        <dbReference type="ARBA" id="ARBA00023136"/>
    </source>
</evidence>
<gene>
    <name evidence="7" type="ORF">FJTKL_06290</name>
</gene>
<dbReference type="EMBL" id="JBAWTH010000225">
    <property type="protein sequence ID" value="KAL2272571.1"/>
    <property type="molecule type" value="Genomic_DNA"/>
</dbReference>
<dbReference type="SUPFAM" id="SSF103473">
    <property type="entry name" value="MFS general substrate transporter"/>
    <property type="match status" value="1"/>
</dbReference>
<feature type="domain" description="Major facilitator superfamily (MFS) profile" evidence="6">
    <location>
        <begin position="66"/>
        <end position="496"/>
    </location>
</feature>
<organism evidence="7 8">
    <name type="scientific">Diaporthe vaccinii</name>
    <dbReference type="NCBI Taxonomy" id="105482"/>
    <lineage>
        <taxon>Eukaryota</taxon>
        <taxon>Fungi</taxon>
        <taxon>Dikarya</taxon>
        <taxon>Ascomycota</taxon>
        <taxon>Pezizomycotina</taxon>
        <taxon>Sordariomycetes</taxon>
        <taxon>Sordariomycetidae</taxon>
        <taxon>Diaporthales</taxon>
        <taxon>Diaporthaceae</taxon>
        <taxon>Diaporthe</taxon>
        <taxon>Diaporthe eres species complex</taxon>
    </lineage>
</organism>
<feature type="transmembrane region" description="Helical" evidence="5">
    <location>
        <begin position="162"/>
        <end position="183"/>
    </location>
</feature>
<evidence type="ECO:0000313" key="7">
    <source>
        <dbReference type="EMBL" id="KAL2272571.1"/>
    </source>
</evidence>
<dbReference type="Gene3D" id="1.20.1250.20">
    <property type="entry name" value="MFS general substrate transporter like domains"/>
    <property type="match status" value="1"/>
</dbReference>
<dbReference type="EMBL" id="JBAWTH010000225">
    <property type="protein sequence ID" value="KAL2272570.1"/>
    <property type="molecule type" value="Genomic_DNA"/>
</dbReference>
<feature type="transmembrane region" description="Helical" evidence="5">
    <location>
        <begin position="134"/>
        <end position="156"/>
    </location>
</feature>
<dbReference type="InterPro" id="IPR020846">
    <property type="entry name" value="MFS_dom"/>
</dbReference>
<sequence length="510" mass="56517">MSSPAREVEDGEQVLTYEKDTFGINENREIPRPTLKLDRHGLPLVPQPSDHKDDPLNWSPALKLSVLLQVSLLAMLGPMSAAVINPAFVPLGRAFGNTPVEASYELTIYILFGGVGPLLVVPFANIYGRRPIYLAGNLLAAVSNLVAGHCSTWGGLLATRAFSGLGAGSTVAIGAATICDLYFLHQRGFFMGIFAVFLNNGPHFAPLIGGFTAQNLGWRYCFTIPSYVQFAFFAINLFCLPETIYSRGTEATPAEYQESSYVDRLLFRPKHLPDRRLSLLDFTRPFMMLKYLCVLLPVLYYMIAFSYGGILFATSGAYVFRTFYDFNLIQTGLMLSIPALIGCLIGEANAGWFIDFLIYRHSLRHDGRRPPEPRLDALWLALLVPIGTIIQGVCISHSATTSWVGNAFGMGIANCGLQVATTVAYSYTTDCYKAQSAEISTLLNLFRHIFSPFLSFYVIPLGEKIGFQFAWLIFALLTVVFILPMGVLRLYGERIRATSWQTPPTFHKDL</sequence>
<feature type="transmembrane region" description="Helical" evidence="5">
    <location>
        <begin position="378"/>
        <end position="399"/>
    </location>
</feature>
<dbReference type="InterPro" id="IPR036259">
    <property type="entry name" value="MFS_trans_sf"/>
</dbReference>
<dbReference type="EMBL" id="JBAWTH010000225">
    <property type="protein sequence ID" value="KAL2272572.1"/>
    <property type="molecule type" value="Genomic_DNA"/>
</dbReference>
<dbReference type="PROSITE" id="PS50850">
    <property type="entry name" value="MFS"/>
    <property type="match status" value="1"/>
</dbReference>
<reference evidence="7 8" key="1">
    <citation type="submission" date="2024-03" db="EMBL/GenBank/DDBJ databases">
        <title>A high-quality draft genome sequence of Diaporthe vaccinii, a causative agent of upright dieback and viscid rot disease in cranberry plants.</title>
        <authorList>
            <person name="Sarrasin M."/>
            <person name="Lang B.F."/>
            <person name="Burger G."/>
        </authorList>
    </citation>
    <scope>NUCLEOTIDE SEQUENCE [LARGE SCALE GENOMIC DNA]</scope>
    <source>
        <strain evidence="7 8">IS7</strain>
    </source>
</reference>
<feature type="transmembrane region" description="Helical" evidence="5">
    <location>
        <begin position="439"/>
        <end position="459"/>
    </location>
</feature>
<dbReference type="Proteomes" id="UP001600888">
    <property type="component" value="Unassembled WGS sequence"/>
</dbReference>
<dbReference type="PANTHER" id="PTHR23502">
    <property type="entry name" value="MAJOR FACILITATOR SUPERFAMILY"/>
    <property type="match status" value="1"/>
</dbReference>
<evidence type="ECO:0000259" key="6">
    <source>
        <dbReference type="PROSITE" id="PS50850"/>
    </source>
</evidence>
<name>A0ABR4DRK3_9PEZI</name>
<evidence type="ECO:0000256" key="2">
    <source>
        <dbReference type="ARBA" id="ARBA00022692"/>
    </source>
</evidence>
<evidence type="ECO:0000313" key="8">
    <source>
        <dbReference type="Proteomes" id="UP001600888"/>
    </source>
</evidence>
<comment type="caution">
    <text evidence="7">The sequence shown here is derived from an EMBL/GenBank/DDBJ whole genome shotgun (WGS) entry which is preliminary data.</text>
</comment>
<feature type="transmembrane region" description="Helical" evidence="5">
    <location>
        <begin position="405"/>
        <end position="427"/>
    </location>
</feature>
<evidence type="ECO:0000256" key="3">
    <source>
        <dbReference type="ARBA" id="ARBA00022989"/>
    </source>
</evidence>
<feature type="transmembrane region" description="Helical" evidence="5">
    <location>
        <begin position="108"/>
        <end position="127"/>
    </location>
</feature>
<accession>A0ABR4DRK3</accession>
<keyword evidence="3 5" id="KW-1133">Transmembrane helix</keyword>
<comment type="subcellular location">
    <subcellularLocation>
        <location evidence="1">Membrane</location>
        <topology evidence="1">Multi-pass membrane protein</topology>
    </subcellularLocation>
</comment>
<evidence type="ECO:0000256" key="1">
    <source>
        <dbReference type="ARBA" id="ARBA00004141"/>
    </source>
</evidence>
<feature type="transmembrane region" description="Helical" evidence="5">
    <location>
        <begin position="333"/>
        <end position="358"/>
    </location>
</feature>
<protein>
    <recommendedName>
        <fullName evidence="6">Major facilitator superfamily (MFS) profile domain-containing protein</fullName>
    </recommendedName>
</protein>
<dbReference type="PANTHER" id="PTHR23502:SF181">
    <property type="entry name" value="MAJOR FACILITATOR SUPERFAMILY (MFS) PROFILE DOMAIN-CONTAINING PROTEIN"/>
    <property type="match status" value="1"/>
</dbReference>
<keyword evidence="2 5" id="KW-0812">Transmembrane</keyword>
<keyword evidence="4 5" id="KW-0472">Membrane</keyword>
<dbReference type="InterPro" id="IPR011701">
    <property type="entry name" value="MFS"/>
</dbReference>
<feature type="transmembrane region" description="Helical" evidence="5">
    <location>
        <begin position="217"/>
        <end position="240"/>
    </location>
</feature>
<keyword evidence="8" id="KW-1185">Reference proteome</keyword>
<dbReference type="Pfam" id="PF07690">
    <property type="entry name" value="MFS_1"/>
    <property type="match status" value="1"/>
</dbReference>
<feature type="transmembrane region" description="Helical" evidence="5">
    <location>
        <begin position="291"/>
        <end position="313"/>
    </location>
</feature>
<evidence type="ECO:0000256" key="5">
    <source>
        <dbReference type="SAM" id="Phobius"/>
    </source>
</evidence>
<feature type="transmembrane region" description="Helical" evidence="5">
    <location>
        <begin position="190"/>
        <end position="211"/>
    </location>
</feature>